<keyword evidence="5" id="KW-0560">Oxidoreductase</keyword>
<dbReference type="SUPFAM" id="SSF51182">
    <property type="entry name" value="RmlC-like cupins"/>
    <property type="match status" value="1"/>
</dbReference>
<dbReference type="EC" id="1.13.11.20" evidence="3"/>
<proteinExistence type="inferred from homology"/>
<organism evidence="9 10">
    <name type="scientific">Salix koriyanagi</name>
    <dbReference type="NCBI Taxonomy" id="2511006"/>
    <lineage>
        <taxon>Eukaryota</taxon>
        <taxon>Viridiplantae</taxon>
        <taxon>Streptophyta</taxon>
        <taxon>Embryophyta</taxon>
        <taxon>Tracheophyta</taxon>
        <taxon>Spermatophyta</taxon>
        <taxon>Magnoliopsida</taxon>
        <taxon>eudicotyledons</taxon>
        <taxon>Gunneridae</taxon>
        <taxon>Pentapetalae</taxon>
        <taxon>rosids</taxon>
        <taxon>fabids</taxon>
        <taxon>Malpighiales</taxon>
        <taxon>Salicaceae</taxon>
        <taxon>Saliceae</taxon>
        <taxon>Salix</taxon>
    </lineage>
</organism>
<dbReference type="PANTHER" id="PTHR22966">
    <property type="entry name" value="2-AMINOETHANETHIOL DIOXYGENASE"/>
    <property type="match status" value="1"/>
</dbReference>
<dbReference type="GO" id="GO:0070483">
    <property type="term" value="P:detection of hypoxia"/>
    <property type="evidence" value="ECO:0007669"/>
    <property type="project" value="UniProtKB-ARBA"/>
</dbReference>
<dbReference type="InterPro" id="IPR012864">
    <property type="entry name" value="PCO/ADO"/>
</dbReference>
<evidence type="ECO:0000256" key="7">
    <source>
        <dbReference type="ARBA" id="ARBA00024284"/>
    </source>
</evidence>
<dbReference type="PANTHER" id="PTHR22966:SF72">
    <property type="entry name" value="CYSTEINE DIOXYGENASE"/>
    <property type="match status" value="1"/>
</dbReference>
<protein>
    <recommendedName>
        <fullName evidence="3">cysteine dioxygenase</fullName>
        <ecNumber evidence="3">1.13.11.20</ecNumber>
    </recommendedName>
</protein>
<dbReference type="AlphaFoldDB" id="A0A9Q0UYA9"/>
<gene>
    <name evidence="9" type="ORF">OIU74_003279</name>
</gene>
<comment type="similarity">
    <text evidence="2">Belongs to the cysteine dioxygenase family.</text>
</comment>
<evidence type="ECO:0000256" key="2">
    <source>
        <dbReference type="ARBA" id="ARBA00006622"/>
    </source>
</evidence>
<dbReference type="GO" id="GO:0017172">
    <property type="term" value="F:cysteine dioxygenase activity"/>
    <property type="evidence" value="ECO:0007669"/>
    <property type="project" value="UniProtKB-EC"/>
</dbReference>
<comment type="caution">
    <text evidence="9">The sequence shown here is derived from an EMBL/GenBank/DDBJ whole genome shotgun (WGS) entry which is preliminary data.</text>
</comment>
<dbReference type="InterPro" id="IPR014710">
    <property type="entry name" value="RmlC-like_jellyroll"/>
</dbReference>
<dbReference type="EMBL" id="JAPFFM010000010">
    <property type="protein sequence ID" value="KAJ6738292.1"/>
    <property type="molecule type" value="Genomic_DNA"/>
</dbReference>
<evidence type="ECO:0000256" key="6">
    <source>
        <dbReference type="ARBA" id="ARBA00023004"/>
    </source>
</evidence>
<evidence type="ECO:0000313" key="10">
    <source>
        <dbReference type="Proteomes" id="UP001151752"/>
    </source>
</evidence>
<evidence type="ECO:0000256" key="3">
    <source>
        <dbReference type="ARBA" id="ARBA00013133"/>
    </source>
</evidence>
<evidence type="ECO:0000313" key="9">
    <source>
        <dbReference type="EMBL" id="KAJ6738292.1"/>
    </source>
</evidence>
<accession>A0A9Q0UYA9</accession>
<keyword evidence="6" id="KW-0408">Iron</keyword>
<feature type="region of interest" description="Disordered" evidence="8">
    <location>
        <begin position="50"/>
        <end position="69"/>
    </location>
</feature>
<reference evidence="9" key="2">
    <citation type="journal article" date="2023" name="Int. J. Mol. Sci.">
        <title>De Novo Assembly and Annotation of 11 Diverse Shrub Willow (Salix) Genomes Reveals Novel Gene Organization in Sex-Linked Regions.</title>
        <authorList>
            <person name="Hyden B."/>
            <person name="Feng K."/>
            <person name="Yates T.B."/>
            <person name="Jawdy S."/>
            <person name="Cereghino C."/>
            <person name="Smart L.B."/>
            <person name="Muchero W."/>
        </authorList>
    </citation>
    <scope>NUCLEOTIDE SEQUENCE</scope>
    <source>
        <tissue evidence="9">Shoot tip</tissue>
    </source>
</reference>
<dbReference type="Proteomes" id="UP001151752">
    <property type="component" value="Chromosome 4"/>
</dbReference>
<dbReference type="InterPro" id="IPR011051">
    <property type="entry name" value="RmlC_Cupin_sf"/>
</dbReference>
<sequence>MPVVQKLYNACKESFSANGPVSEEALEKIRAILDQMKPSNVGLEQEAQSARQWKGPINGTNGRKGHNGRLPYPPPIKYLHLHECDKFSIGIFCMPPSSIIPLHNHPGMTVLSKLLYGSLLVKSYDLIDLPGFNDPSQARPARLVRDSEMTAPCGTTVLYPTSGGNIHCFKALTPCALFDVLSPPYSSEDGRHCSYFRRAPKRELPEGTEASCGIEPSEITWLEDTQPPENFVVYASLDYSNVSGNFGATISVIGPVFNGLLNILDVAAEM</sequence>
<evidence type="ECO:0000256" key="1">
    <source>
        <dbReference type="ARBA" id="ARBA00001954"/>
    </source>
</evidence>
<evidence type="ECO:0000256" key="4">
    <source>
        <dbReference type="ARBA" id="ARBA00022723"/>
    </source>
</evidence>
<dbReference type="Pfam" id="PF07847">
    <property type="entry name" value="PCO_ADO"/>
    <property type="match status" value="1"/>
</dbReference>
<evidence type="ECO:0000256" key="5">
    <source>
        <dbReference type="ARBA" id="ARBA00023002"/>
    </source>
</evidence>
<evidence type="ECO:0000256" key="8">
    <source>
        <dbReference type="SAM" id="MobiDB-lite"/>
    </source>
</evidence>
<comment type="catalytic activity">
    <reaction evidence="7">
        <text>L-cysteine + O2 = 3-sulfino-L-alanine + H(+)</text>
        <dbReference type="Rhea" id="RHEA:20441"/>
        <dbReference type="ChEBI" id="CHEBI:15378"/>
        <dbReference type="ChEBI" id="CHEBI:15379"/>
        <dbReference type="ChEBI" id="CHEBI:35235"/>
        <dbReference type="ChEBI" id="CHEBI:61085"/>
        <dbReference type="EC" id="1.13.11.20"/>
    </reaction>
    <physiologicalReaction direction="left-to-right" evidence="7">
        <dbReference type="Rhea" id="RHEA:20442"/>
    </physiologicalReaction>
</comment>
<dbReference type="Gene3D" id="2.60.120.10">
    <property type="entry name" value="Jelly Rolls"/>
    <property type="match status" value="1"/>
</dbReference>
<keyword evidence="4" id="KW-0479">Metal-binding</keyword>
<dbReference type="CDD" id="cd20289">
    <property type="entry name" value="cupin_ADO"/>
    <property type="match status" value="1"/>
</dbReference>
<keyword evidence="10" id="KW-1185">Reference proteome</keyword>
<reference evidence="9" key="1">
    <citation type="submission" date="2022-11" db="EMBL/GenBank/DDBJ databases">
        <authorList>
            <person name="Hyden B.L."/>
            <person name="Feng K."/>
            <person name="Yates T."/>
            <person name="Jawdy S."/>
            <person name="Smart L.B."/>
            <person name="Muchero W."/>
        </authorList>
    </citation>
    <scope>NUCLEOTIDE SEQUENCE</scope>
    <source>
        <tissue evidence="9">Shoot tip</tissue>
    </source>
</reference>
<dbReference type="GO" id="GO:0046872">
    <property type="term" value="F:metal ion binding"/>
    <property type="evidence" value="ECO:0007669"/>
    <property type="project" value="UniProtKB-KW"/>
</dbReference>
<comment type="cofactor">
    <cofactor evidence="1">
        <name>Fe(2+)</name>
        <dbReference type="ChEBI" id="CHEBI:29033"/>
    </cofactor>
</comment>
<name>A0A9Q0UYA9_9ROSI</name>